<feature type="chain" id="PRO_5044870385" evidence="13">
    <location>
        <begin position="25"/>
        <end position="839"/>
    </location>
</feature>
<evidence type="ECO:0000256" key="7">
    <source>
        <dbReference type="ARBA" id="ARBA00022737"/>
    </source>
</evidence>
<keyword evidence="6 13" id="KW-0732">Signal</keyword>
<dbReference type="FunFam" id="3.80.10.10:FF:000213">
    <property type="entry name" value="Tyrosine-sulfated glycopeptide receptor 1"/>
    <property type="match status" value="2"/>
</dbReference>
<evidence type="ECO:0000256" key="5">
    <source>
        <dbReference type="ARBA" id="ARBA00022692"/>
    </source>
</evidence>
<dbReference type="Gene3D" id="3.80.10.10">
    <property type="entry name" value="Ribonuclease Inhibitor"/>
    <property type="match status" value="3"/>
</dbReference>
<dbReference type="InterPro" id="IPR013210">
    <property type="entry name" value="LRR_N_plant-typ"/>
</dbReference>
<feature type="domain" description="Leucine-rich repeat-containing N-terminal plant-type" evidence="14">
    <location>
        <begin position="28"/>
        <end position="69"/>
    </location>
</feature>
<dbReference type="Pfam" id="PF13516">
    <property type="entry name" value="LRR_6"/>
    <property type="match status" value="1"/>
</dbReference>
<comment type="subcellular location">
    <subcellularLocation>
        <location evidence="1">Cell membrane</location>
        <topology evidence="1">Single-pass type I membrane protein</topology>
    </subcellularLocation>
</comment>
<keyword evidence="5 12" id="KW-0812">Transmembrane</keyword>
<feature type="signal peptide" evidence="13">
    <location>
        <begin position="1"/>
        <end position="24"/>
    </location>
</feature>
<evidence type="ECO:0000313" key="15">
    <source>
        <dbReference type="EMBL" id="KAL1542370.1"/>
    </source>
</evidence>
<protein>
    <submittedName>
        <fullName evidence="15">Receptor-like protein 20</fullName>
    </submittedName>
</protein>
<keyword evidence="4" id="KW-0433">Leucine-rich repeat</keyword>
<name>A0ABD1GE16_SALDI</name>
<proteinExistence type="inferred from homology"/>
<dbReference type="PRINTS" id="PR00019">
    <property type="entry name" value="LEURICHRPT"/>
</dbReference>
<evidence type="ECO:0000256" key="6">
    <source>
        <dbReference type="ARBA" id="ARBA00022729"/>
    </source>
</evidence>
<evidence type="ECO:0000259" key="14">
    <source>
        <dbReference type="Pfam" id="PF08263"/>
    </source>
</evidence>
<evidence type="ECO:0000256" key="13">
    <source>
        <dbReference type="SAM" id="SignalP"/>
    </source>
</evidence>
<evidence type="ECO:0000256" key="1">
    <source>
        <dbReference type="ARBA" id="ARBA00004251"/>
    </source>
</evidence>
<keyword evidence="3" id="KW-1003">Cell membrane</keyword>
<dbReference type="InterPro" id="IPR001611">
    <property type="entry name" value="Leu-rich_rpt"/>
</dbReference>
<dbReference type="GO" id="GO:0005886">
    <property type="term" value="C:plasma membrane"/>
    <property type="evidence" value="ECO:0007669"/>
    <property type="project" value="UniProtKB-SubCell"/>
</dbReference>
<evidence type="ECO:0000256" key="10">
    <source>
        <dbReference type="ARBA" id="ARBA00023170"/>
    </source>
</evidence>
<keyword evidence="7" id="KW-0677">Repeat</keyword>
<comment type="similarity">
    <text evidence="2">Belongs to the RLP family.</text>
</comment>
<dbReference type="Pfam" id="PF13855">
    <property type="entry name" value="LRR_8"/>
    <property type="match status" value="2"/>
</dbReference>
<evidence type="ECO:0000256" key="4">
    <source>
        <dbReference type="ARBA" id="ARBA00022614"/>
    </source>
</evidence>
<dbReference type="Pfam" id="PF08263">
    <property type="entry name" value="LRRNT_2"/>
    <property type="match status" value="1"/>
</dbReference>
<keyword evidence="16" id="KW-1185">Reference proteome</keyword>
<accession>A0ABD1GE16</accession>
<evidence type="ECO:0000256" key="8">
    <source>
        <dbReference type="ARBA" id="ARBA00022989"/>
    </source>
</evidence>
<dbReference type="SMART" id="SM00369">
    <property type="entry name" value="LRR_TYP"/>
    <property type="match status" value="8"/>
</dbReference>
<evidence type="ECO:0000256" key="12">
    <source>
        <dbReference type="SAM" id="Phobius"/>
    </source>
</evidence>
<reference evidence="15 16" key="1">
    <citation type="submission" date="2024-06" db="EMBL/GenBank/DDBJ databases">
        <title>A chromosome level genome sequence of Diviner's sage (Salvia divinorum).</title>
        <authorList>
            <person name="Ford S.A."/>
            <person name="Ro D.-K."/>
            <person name="Ness R.W."/>
            <person name="Phillips M.A."/>
        </authorList>
    </citation>
    <scope>NUCLEOTIDE SEQUENCE [LARGE SCALE GENOMIC DNA]</scope>
    <source>
        <strain evidence="15">SAF-2024a</strain>
        <tissue evidence="15">Leaf</tissue>
    </source>
</reference>
<dbReference type="SMART" id="SM00365">
    <property type="entry name" value="LRR_SD22"/>
    <property type="match status" value="5"/>
</dbReference>
<feature type="transmembrane region" description="Helical" evidence="12">
    <location>
        <begin position="772"/>
        <end position="791"/>
    </location>
</feature>
<keyword evidence="10" id="KW-0675">Receptor</keyword>
<dbReference type="InterPro" id="IPR003591">
    <property type="entry name" value="Leu-rich_rpt_typical-subtyp"/>
</dbReference>
<evidence type="ECO:0000256" key="9">
    <source>
        <dbReference type="ARBA" id="ARBA00023136"/>
    </source>
</evidence>
<dbReference type="GO" id="GO:0006952">
    <property type="term" value="P:defense response"/>
    <property type="evidence" value="ECO:0007669"/>
    <property type="project" value="UniProtKB-ARBA"/>
</dbReference>
<dbReference type="GO" id="GO:0051707">
    <property type="term" value="P:response to other organism"/>
    <property type="evidence" value="ECO:0007669"/>
    <property type="project" value="UniProtKB-ARBA"/>
</dbReference>
<evidence type="ECO:0000313" key="16">
    <source>
        <dbReference type="Proteomes" id="UP001567538"/>
    </source>
</evidence>
<keyword evidence="8 12" id="KW-1133">Transmembrane helix</keyword>
<dbReference type="InterPro" id="IPR032675">
    <property type="entry name" value="LRR_dom_sf"/>
</dbReference>
<keyword evidence="9 12" id="KW-0472">Membrane</keyword>
<dbReference type="Proteomes" id="UP001567538">
    <property type="component" value="Unassembled WGS sequence"/>
</dbReference>
<evidence type="ECO:0000256" key="11">
    <source>
        <dbReference type="ARBA" id="ARBA00023180"/>
    </source>
</evidence>
<dbReference type="Pfam" id="PF00560">
    <property type="entry name" value="LRR_1"/>
    <property type="match status" value="5"/>
</dbReference>
<comment type="caution">
    <text evidence="15">The sequence shown here is derived from an EMBL/GenBank/DDBJ whole genome shotgun (WGS) entry which is preliminary data.</text>
</comment>
<evidence type="ECO:0000256" key="3">
    <source>
        <dbReference type="ARBA" id="ARBA00022475"/>
    </source>
</evidence>
<evidence type="ECO:0000256" key="2">
    <source>
        <dbReference type="ARBA" id="ARBA00009592"/>
    </source>
</evidence>
<dbReference type="PANTHER" id="PTHR48052:SF85">
    <property type="entry name" value="LEUCINE-RICH REPEAT-CONTAINING N-TERMINAL PLANT-TYPE DOMAIN-CONTAINING PROTEIN"/>
    <property type="match status" value="1"/>
</dbReference>
<gene>
    <name evidence="15" type="ORF">AAHA92_26472</name>
</gene>
<dbReference type="PANTHER" id="PTHR48052">
    <property type="entry name" value="UNNAMED PRODUCT"/>
    <property type="match status" value="1"/>
</dbReference>
<dbReference type="FunFam" id="3.80.10.10:FF:000041">
    <property type="entry name" value="LRR receptor-like serine/threonine-protein kinase ERECTA"/>
    <property type="match status" value="1"/>
</dbReference>
<dbReference type="EMBL" id="JBEAFC010000009">
    <property type="protein sequence ID" value="KAL1542370.1"/>
    <property type="molecule type" value="Genomic_DNA"/>
</dbReference>
<organism evidence="15 16">
    <name type="scientific">Salvia divinorum</name>
    <name type="common">Maria pastora</name>
    <name type="synonym">Diviner's sage</name>
    <dbReference type="NCBI Taxonomy" id="28513"/>
    <lineage>
        <taxon>Eukaryota</taxon>
        <taxon>Viridiplantae</taxon>
        <taxon>Streptophyta</taxon>
        <taxon>Embryophyta</taxon>
        <taxon>Tracheophyta</taxon>
        <taxon>Spermatophyta</taxon>
        <taxon>Magnoliopsida</taxon>
        <taxon>eudicotyledons</taxon>
        <taxon>Gunneridae</taxon>
        <taxon>Pentapetalae</taxon>
        <taxon>asterids</taxon>
        <taxon>lamiids</taxon>
        <taxon>Lamiales</taxon>
        <taxon>Lamiaceae</taxon>
        <taxon>Nepetoideae</taxon>
        <taxon>Mentheae</taxon>
        <taxon>Salviinae</taxon>
        <taxon>Salvia</taxon>
        <taxon>Salvia subgen. Calosphace</taxon>
    </lineage>
</organism>
<dbReference type="SUPFAM" id="SSF52058">
    <property type="entry name" value="L domain-like"/>
    <property type="match status" value="2"/>
</dbReference>
<sequence length="839" mass="94325">MALSSLLRLLFFFVFVFFIISVDGQCLDDQKKLLLDLKSELAFNSSTSSRLASWNETVDSIEWDGVECDDSGRIISLDLYNEGISGRIGESSTLFKLRYLSELDLSFNDFTTTEIPNQFHRLINLRRLYMIMSGFVGPIPSTMANLTELVELQLSGNFLTGSIPSFHTCKNLKSIDLADNNLIGSLSHLHFEALTNLTYLDLSFNSLNGTIPLHIFAMPSIATLFLTGNKFGGRIDEPLVSNHSKMVHLDLSLNRLQGRSPNFFQLERLVDLGLSDNMFDGAFQLKNIQSLPNLRQLDLSYNNLSVETTINVSSDGFPRLSILRLASCNLYDFPNHGNLSYLSDLDLSNNHLRGDIPSWIWGSELVFLNLSLNLLTNLQKAYHIPPSLRVLDLHSNRLRCEFPVLPRATPIDEFVPNQTYVLLANNSIAGLIPTSICDTTPIAVLDLSFNNLSGSIPLCLVKNYTWLQVLNLRGNNVNGVIPDQFGELCGLRTFDVSDNNLGGKIPKSLANCEELAVMNVGNNKFHDSFPCMALPVSLKILVLRSNGFRGDLTCHKSWPRLQIFDISSNNFSGTLDPLNFSSWSGMMLRSHEHLRPNRSASDIQSTDSVYRDEVTLTVKGIEVKLVKIWPDFTSIDASSNRFQGEIPDAIGDLSSLYLLNLSHNSLTHAIPKSFGALTELGSLDLSSNKLTGRIPEELAKLTFLSVMNVSRNRLTGMIPTGPQLQTFSEDSFEGNTGLCGFPLERSCNSPFGPGPSPSEDSEPKDEEIEWEYVFVVIGYVVGLGSMGWILLCHRSFRERYFEKIEEVVDKIFYERGRRRRHERRVRRREERRNGLRRHH</sequence>
<keyword evidence="11" id="KW-0325">Glycoprotein</keyword>
<dbReference type="AlphaFoldDB" id="A0ABD1GE16"/>